<reference evidence="2 3" key="1">
    <citation type="submission" date="2019-03" db="EMBL/GenBank/DDBJ databases">
        <title>Draft genome sequence of Xylaria hypoxylon DSM 108379, a ubiquitous saprotrophic-parasitic fungi on hardwood.</title>
        <authorList>
            <person name="Buettner E."/>
            <person name="Leonhardt S."/>
            <person name="Gebauer A.M."/>
            <person name="Liers C."/>
            <person name="Hofrichter M."/>
            <person name="Kellner H."/>
        </authorList>
    </citation>
    <scope>NUCLEOTIDE SEQUENCE [LARGE SCALE GENOMIC DNA]</scope>
    <source>
        <strain evidence="2 3">DSM 108379</strain>
    </source>
</reference>
<keyword evidence="3" id="KW-1185">Reference proteome</keyword>
<protein>
    <submittedName>
        <fullName evidence="2">Uncharacterized protein</fullName>
    </submittedName>
</protein>
<feature type="region of interest" description="Disordered" evidence="1">
    <location>
        <begin position="280"/>
        <end position="358"/>
    </location>
</feature>
<dbReference type="EMBL" id="SKBN01000022">
    <property type="protein sequence ID" value="TGJ86802.1"/>
    <property type="molecule type" value="Genomic_DNA"/>
</dbReference>
<evidence type="ECO:0000313" key="3">
    <source>
        <dbReference type="Proteomes" id="UP000297716"/>
    </source>
</evidence>
<gene>
    <name evidence="2" type="ORF">E0Z10_g1997</name>
</gene>
<dbReference type="AlphaFoldDB" id="A0A4Z0ZDI4"/>
<dbReference type="OrthoDB" id="4367324at2759"/>
<proteinExistence type="predicted"/>
<evidence type="ECO:0000256" key="1">
    <source>
        <dbReference type="SAM" id="MobiDB-lite"/>
    </source>
</evidence>
<evidence type="ECO:0000313" key="2">
    <source>
        <dbReference type="EMBL" id="TGJ86802.1"/>
    </source>
</evidence>
<name>A0A4Z0ZDI4_9PEZI</name>
<accession>A0A4Z0ZDI4</accession>
<dbReference type="Proteomes" id="UP000297716">
    <property type="component" value="Unassembled WGS sequence"/>
</dbReference>
<feature type="compositionally biased region" description="Low complexity" evidence="1">
    <location>
        <begin position="325"/>
        <end position="337"/>
    </location>
</feature>
<sequence>MAQMTVNQILRVPAGEIVFRYPKDARPSRIDKKYETLRIERRGLRKWECFEEEPPHLQVYLRDVTPYQKGWKPHIVPWQRYAASERMVQDLYGLTLIHRVNVALDTAVPGRLSIIGTPKYFPSWGNEASRSEGQGERNKIAPDWALVLGDGSDPPALEELGENIIAWGDTKLKRGDHGSDSRLPGTYECPEAYLAQVVQYCIDMSIPLGFVLTNYELVVFHVSKYEPEGQERIATRSSNYGTSTWHLLPSDATEETEFSSPLRRTTGDWINFDHGDHTIPFVSKDNHPASAHVPSSPGPRKQAATPRALSFPAQQQRHITPEIPSSSQRSSVQLNSSPPTLGRGAHSPTMSSPFGPDARAEDPTYVFIRSYAVDDKGVARRLFELCILAKKARDCGVREIGPWKLSFAALDALDS</sequence>
<comment type="caution">
    <text evidence="2">The sequence shown here is derived from an EMBL/GenBank/DDBJ whole genome shotgun (WGS) entry which is preliminary data.</text>
</comment>
<organism evidence="2 3">
    <name type="scientific">Xylaria hypoxylon</name>
    <dbReference type="NCBI Taxonomy" id="37992"/>
    <lineage>
        <taxon>Eukaryota</taxon>
        <taxon>Fungi</taxon>
        <taxon>Dikarya</taxon>
        <taxon>Ascomycota</taxon>
        <taxon>Pezizomycotina</taxon>
        <taxon>Sordariomycetes</taxon>
        <taxon>Xylariomycetidae</taxon>
        <taxon>Xylariales</taxon>
        <taxon>Xylariaceae</taxon>
        <taxon>Xylaria</taxon>
    </lineage>
</organism>